<dbReference type="PANTHER" id="PTHR22878">
    <property type="entry name" value="DYNEIN HEAVY CHAIN 6, AXONEMAL-LIKE-RELATED"/>
    <property type="match status" value="1"/>
</dbReference>
<dbReference type="AlphaFoldDB" id="A0A7R9PEP7"/>
<dbReference type="InterPro" id="IPR013602">
    <property type="entry name" value="Dynein_heavy_linker"/>
</dbReference>
<accession>A0A7R9PEP7</accession>
<feature type="domain" description="Dynein heavy chain linker" evidence="1">
    <location>
        <begin position="4"/>
        <end position="133"/>
    </location>
</feature>
<sequence>MLLPYKKLYENASEFMTKHEMWMSSQVGSFDPEAIDTDVATYFRTIYKLEKTFSDLPAVKQLSGTIRLKIEAFREHMPIVQTLGNPGMKDRHWERVSEIVGFPIKAGPDLTLAKIMEELSSSESKEEVQDVMTEEKEDTSWRMVVMN</sequence>
<evidence type="ECO:0000259" key="1">
    <source>
        <dbReference type="Pfam" id="PF08393"/>
    </source>
</evidence>
<organism evidence="2">
    <name type="scientific">Timema californicum</name>
    <name type="common">California timema</name>
    <name type="synonym">Walking stick</name>
    <dbReference type="NCBI Taxonomy" id="61474"/>
    <lineage>
        <taxon>Eukaryota</taxon>
        <taxon>Metazoa</taxon>
        <taxon>Ecdysozoa</taxon>
        <taxon>Arthropoda</taxon>
        <taxon>Hexapoda</taxon>
        <taxon>Insecta</taxon>
        <taxon>Pterygota</taxon>
        <taxon>Neoptera</taxon>
        <taxon>Polyneoptera</taxon>
        <taxon>Phasmatodea</taxon>
        <taxon>Timematodea</taxon>
        <taxon>Timematoidea</taxon>
        <taxon>Timematidae</taxon>
        <taxon>Timema</taxon>
    </lineage>
</organism>
<dbReference type="Pfam" id="PF08393">
    <property type="entry name" value="DHC_N2"/>
    <property type="match status" value="1"/>
</dbReference>
<dbReference type="GO" id="GO:0007018">
    <property type="term" value="P:microtubule-based movement"/>
    <property type="evidence" value="ECO:0007669"/>
    <property type="project" value="InterPro"/>
</dbReference>
<dbReference type="GO" id="GO:0030286">
    <property type="term" value="C:dynein complex"/>
    <property type="evidence" value="ECO:0007669"/>
    <property type="project" value="InterPro"/>
</dbReference>
<proteinExistence type="predicted"/>
<evidence type="ECO:0000313" key="2">
    <source>
        <dbReference type="EMBL" id="CAD7580107.1"/>
    </source>
</evidence>
<reference evidence="2" key="1">
    <citation type="submission" date="2020-11" db="EMBL/GenBank/DDBJ databases">
        <authorList>
            <person name="Tran Van P."/>
        </authorList>
    </citation>
    <scope>NUCLEOTIDE SEQUENCE</scope>
</reference>
<gene>
    <name evidence="2" type="ORF">TCMB3V08_LOCUS12640</name>
</gene>
<dbReference type="InterPro" id="IPR026983">
    <property type="entry name" value="DHC"/>
</dbReference>
<dbReference type="GO" id="GO:0051959">
    <property type="term" value="F:dynein light intermediate chain binding"/>
    <property type="evidence" value="ECO:0007669"/>
    <property type="project" value="InterPro"/>
</dbReference>
<dbReference type="PANTHER" id="PTHR22878:SF70">
    <property type="entry name" value="DYNEIN HEAVY CHAIN 2, AXONEMAL"/>
    <property type="match status" value="1"/>
</dbReference>
<dbReference type="EMBL" id="OE196678">
    <property type="protein sequence ID" value="CAD7580107.1"/>
    <property type="molecule type" value="Genomic_DNA"/>
</dbReference>
<dbReference type="GO" id="GO:0045505">
    <property type="term" value="F:dynein intermediate chain binding"/>
    <property type="evidence" value="ECO:0007669"/>
    <property type="project" value="InterPro"/>
</dbReference>
<protein>
    <submittedName>
        <fullName evidence="2">(California timema) hypothetical protein</fullName>
    </submittedName>
</protein>
<name>A0A7R9PEP7_TIMCA</name>